<dbReference type="Gene3D" id="2.170.120.12">
    <property type="entry name" value="DNA-directed RNA polymerase, insert domain"/>
    <property type="match status" value="1"/>
</dbReference>
<keyword evidence="4 13" id="KW-0240">DNA-directed RNA polymerase</keyword>
<evidence type="ECO:0000259" key="12">
    <source>
        <dbReference type="SMART" id="SM00662"/>
    </source>
</evidence>
<dbReference type="FunFam" id="2.170.120.12:FF:000001">
    <property type="entry name" value="DNA-directed RNA polymerase subunit alpha"/>
    <property type="match status" value="1"/>
</dbReference>
<keyword evidence="5" id="KW-0808">Transferase</keyword>
<evidence type="ECO:0000256" key="11">
    <source>
        <dbReference type="SAM" id="MobiDB-lite"/>
    </source>
</evidence>
<gene>
    <name evidence="13" type="ORF">A2Y83_05100</name>
</gene>
<dbReference type="SUPFAM" id="SSF55257">
    <property type="entry name" value="RBP11-like subunits of RNA polymerase"/>
    <property type="match status" value="1"/>
</dbReference>
<dbReference type="Proteomes" id="UP000178323">
    <property type="component" value="Unassembled WGS sequence"/>
</dbReference>
<dbReference type="SMART" id="SM00662">
    <property type="entry name" value="RPOLD"/>
    <property type="match status" value="1"/>
</dbReference>
<evidence type="ECO:0000256" key="8">
    <source>
        <dbReference type="ARBA" id="ARBA00032524"/>
    </source>
</evidence>
<keyword evidence="7" id="KW-0804">Transcription</keyword>
<evidence type="ECO:0000256" key="10">
    <source>
        <dbReference type="ARBA" id="ARBA00048552"/>
    </source>
</evidence>
<evidence type="ECO:0000256" key="5">
    <source>
        <dbReference type="ARBA" id="ARBA00022679"/>
    </source>
</evidence>
<dbReference type="GO" id="GO:0003677">
    <property type="term" value="F:DNA binding"/>
    <property type="evidence" value="ECO:0007669"/>
    <property type="project" value="InterPro"/>
</dbReference>
<proteinExistence type="inferred from homology"/>
<dbReference type="InterPro" id="IPR011262">
    <property type="entry name" value="DNA-dir_RNA_pol_insert"/>
</dbReference>
<dbReference type="CDD" id="cd06928">
    <property type="entry name" value="RNAP_alpha_NTD"/>
    <property type="match status" value="1"/>
</dbReference>
<evidence type="ECO:0000256" key="4">
    <source>
        <dbReference type="ARBA" id="ARBA00022478"/>
    </source>
</evidence>
<dbReference type="GO" id="GO:0006351">
    <property type="term" value="P:DNA-templated transcription"/>
    <property type="evidence" value="ECO:0007669"/>
    <property type="project" value="InterPro"/>
</dbReference>
<dbReference type="GO" id="GO:0005737">
    <property type="term" value="C:cytoplasm"/>
    <property type="evidence" value="ECO:0007669"/>
    <property type="project" value="UniProtKB-ARBA"/>
</dbReference>
<sequence>MNIPLPNKFEITEDKKNPKLGIVVIEPCFPGYGITIGNAIRRVLLSSLEGAAVTSVKIKDVQHEFSTIPNVKEDVLEIILNLKKLRLKIFTDEPVKLEIKAKGEKEITAADIGKNNDVEIVNTDFKIATLTNRNAELSMELTVEKGLGYTSADQQEAKTEGKEIGNIAIDSVFTPIVNVALNIENVRVGQMTNYEKLIFNIETDGTIAIKDAVEKSAKILIDHFGLFMGEEGDKTKSKSKKKEEKDAEGEEK</sequence>
<dbReference type="InterPro" id="IPR036603">
    <property type="entry name" value="RBP11-like"/>
</dbReference>
<keyword evidence="6" id="KW-0548">Nucleotidyltransferase</keyword>
<comment type="similarity">
    <text evidence="1">Belongs to the RNA polymerase alpha chain family.</text>
</comment>
<comment type="catalytic activity">
    <reaction evidence="10">
        <text>RNA(n) + a ribonucleoside 5'-triphosphate = RNA(n+1) + diphosphate</text>
        <dbReference type="Rhea" id="RHEA:21248"/>
        <dbReference type="Rhea" id="RHEA-COMP:14527"/>
        <dbReference type="Rhea" id="RHEA-COMP:17342"/>
        <dbReference type="ChEBI" id="CHEBI:33019"/>
        <dbReference type="ChEBI" id="CHEBI:61557"/>
        <dbReference type="ChEBI" id="CHEBI:140395"/>
        <dbReference type="EC" id="2.7.7.6"/>
    </reaction>
</comment>
<evidence type="ECO:0000313" key="14">
    <source>
        <dbReference type="Proteomes" id="UP000178323"/>
    </source>
</evidence>
<dbReference type="NCBIfam" id="TIGR02027">
    <property type="entry name" value="rpoA"/>
    <property type="match status" value="1"/>
</dbReference>
<dbReference type="EC" id="2.7.7.6" evidence="2"/>
<dbReference type="GO" id="GO:0003899">
    <property type="term" value="F:DNA-directed RNA polymerase activity"/>
    <property type="evidence" value="ECO:0007669"/>
    <property type="project" value="UniProtKB-EC"/>
</dbReference>
<feature type="region of interest" description="Disordered" evidence="11">
    <location>
        <begin position="230"/>
        <end position="252"/>
    </location>
</feature>
<dbReference type="Pfam" id="PF01000">
    <property type="entry name" value="RNA_pol_A_bac"/>
    <property type="match status" value="1"/>
</dbReference>
<reference evidence="13 14" key="1">
    <citation type="journal article" date="2016" name="Nat. Commun.">
        <title>Thousands of microbial genomes shed light on interconnected biogeochemical processes in an aquifer system.</title>
        <authorList>
            <person name="Anantharaman K."/>
            <person name="Brown C.T."/>
            <person name="Hug L.A."/>
            <person name="Sharon I."/>
            <person name="Castelle C.J."/>
            <person name="Probst A.J."/>
            <person name="Thomas B.C."/>
            <person name="Singh A."/>
            <person name="Wilkins M.J."/>
            <person name="Karaoz U."/>
            <person name="Brodie E.L."/>
            <person name="Williams K.H."/>
            <person name="Hubbard S.S."/>
            <person name="Banfield J.F."/>
        </authorList>
    </citation>
    <scope>NUCLEOTIDE SEQUENCE [LARGE SCALE GENOMIC DNA]</scope>
</reference>
<evidence type="ECO:0000256" key="3">
    <source>
        <dbReference type="ARBA" id="ARBA00015972"/>
    </source>
</evidence>
<dbReference type="GO" id="GO:0046983">
    <property type="term" value="F:protein dimerization activity"/>
    <property type="evidence" value="ECO:0007669"/>
    <property type="project" value="InterPro"/>
</dbReference>
<evidence type="ECO:0000256" key="1">
    <source>
        <dbReference type="ARBA" id="ARBA00007123"/>
    </source>
</evidence>
<dbReference type="InterPro" id="IPR011263">
    <property type="entry name" value="DNA-dir_RNA_pol_RpoA/D/Rpb3"/>
</dbReference>
<evidence type="ECO:0000256" key="9">
    <source>
        <dbReference type="ARBA" id="ARBA00033070"/>
    </source>
</evidence>
<dbReference type="NCBIfam" id="NF003519">
    <property type="entry name" value="PRK05182.2-5"/>
    <property type="match status" value="1"/>
</dbReference>
<feature type="compositionally biased region" description="Basic and acidic residues" evidence="11">
    <location>
        <begin position="231"/>
        <end position="245"/>
    </location>
</feature>
<protein>
    <recommendedName>
        <fullName evidence="3">DNA-directed RNA polymerase subunit alpha</fullName>
        <ecNumber evidence="2">2.7.7.6</ecNumber>
    </recommendedName>
    <alternativeName>
        <fullName evidence="9">RNA polymerase subunit alpha</fullName>
    </alternativeName>
    <alternativeName>
        <fullName evidence="8">Transcriptase subunit alpha</fullName>
    </alternativeName>
</protein>
<dbReference type="STRING" id="1797985.A2Y83_05100"/>
<dbReference type="InterPro" id="IPR036643">
    <property type="entry name" value="RNApol_insert_sf"/>
</dbReference>
<evidence type="ECO:0000256" key="7">
    <source>
        <dbReference type="ARBA" id="ARBA00023163"/>
    </source>
</evidence>
<dbReference type="InterPro" id="IPR011773">
    <property type="entry name" value="DNA-dir_RpoA"/>
</dbReference>
<evidence type="ECO:0000256" key="2">
    <source>
        <dbReference type="ARBA" id="ARBA00012418"/>
    </source>
</evidence>
<dbReference type="AlphaFoldDB" id="A0A1F5S8J0"/>
<dbReference type="GO" id="GO:0000428">
    <property type="term" value="C:DNA-directed RNA polymerase complex"/>
    <property type="evidence" value="ECO:0007669"/>
    <property type="project" value="UniProtKB-KW"/>
</dbReference>
<organism evidence="13 14">
    <name type="scientific">Candidatus Falkowbacteria bacterium RBG_13_39_14</name>
    <dbReference type="NCBI Taxonomy" id="1797985"/>
    <lineage>
        <taxon>Bacteria</taxon>
        <taxon>Candidatus Falkowiibacteriota</taxon>
    </lineage>
</organism>
<dbReference type="SUPFAM" id="SSF56553">
    <property type="entry name" value="Insert subdomain of RNA polymerase alpha subunit"/>
    <property type="match status" value="1"/>
</dbReference>
<evidence type="ECO:0000256" key="6">
    <source>
        <dbReference type="ARBA" id="ARBA00022695"/>
    </source>
</evidence>
<name>A0A1F5S8J0_9BACT</name>
<accession>A0A1F5S8J0</accession>
<dbReference type="Gene3D" id="3.30.1360.10">
    <property type="entry name" value="RNA polymerase, RBP11-like subunit"/>
    <property type="match status" value="1"/>
</dbReference>
<dbReference type="EMBL" id="MFFS01000006">
    <property type="protein sequence ID" value="OGF22969.1"/>
    <property type="molecule type" value="Genomic_DNA"/>
</dbReference>
<evidence type="ECO:0000313" key="13">
    <source>
        <dbReference type="EMBL" id="OGF22969.1"/>
    </source>
</evidence>
<comment type="caution">
    <text evidence="13">The sequence shown here is derived from an EMBL/GenBank/DDBJ whole genome shotgun (WGS) entry which is preliminary data.</text>
</comment>
<dbReference type="Pfam" id="PF01193">
    <property type="entry name" value="RNA_pol_L"/>
    <property type="match status" value="1"/>
</dbReference>
<feature type="domain" description="DNA-directed RNA polymerase RpoA/D/Rpb3-type" evidence="12">
    <location>
        <begin position="20"/>
        <end position="230"/>
    </location>
</feature>